<reference evidence="2 3" key="1">
    <citation type="submission" date="2022-12" db="EMBL/GenBank/DDBJ databases">
        <title>Chromosome-level genome of Tegillarca granosa.</title>
        <authorList>
            <person name="Kim J."/>
        </authorList>
    </citation>
    <scope>NUCLEOTIDE SEQUENCE [LARGE SCALE GENOMIC DNA]</scope>
    <source>
        <strain evidence="2">Teg-2019</strain>
        <tissue evidence="2">Adductor muscle</tissue>
    </source>
</reference>
<protein>
    <recommendedName>
        <fullName evidence="4">Cyclin-dependent kinase 2-interacting protein</fullName>
    </recommendedName>
</protein>
<dbReference type="InterPro" id="IPR023250">
    <property type="entry name" value="Cyclin-dep_Kinase_2_interact"/>
</dbReference>
<dbReference type="PANTHER" id="PTHR15827">
    <property type="entry name" value="CYCLIN-DEPENDENT KINASE 2-INTERACTING PROTEIN"/>
    <property type="match status" value="1"/>
</dbReference>
<proteinExistence type="predicted"/>
<keyword evidence="3" id="KW-1185">Reference proteome</keyword>
<evidence type="ECO:0000313" key="2">
    <source>
        <dbReference type="EMBL" id="KAJ8308716.1"/>
    </source>
</evidence>
<evidence type="ECO:0000313" key="3">
    <source>
        <dbReference type="Proteomes" id="UP001217089"/>
    </source>
</evidence>
<dbReference type="EMBL" id="JARBDR010000657">
    <property type="protein sequence ID" value="KAJ8308716.1"/>
    <property type="molecule type" value="Genomic_DNA"/>
</dbReference>
<keyword evidence="1" id="KW-0175">Coiled coil</keyword>
<evidence type="ECO:0000256" key="1">
    <source>
        <dbReference type="SAM" id="Coils"/>
    </source>
</evidence>
<organism evidence="2 3">
    <name type="scientific">Tegillarca granosa</name>
    <name type="common">Malaysian cockle</name>
    <name type="synonym">Anadara granosa</name>
    <dbReference type="NCBI Taxonomy" id="220873"/>
    <lineage>
        <taxon>Eukaryota</taxon>
        <taxon>Metazoa</taxon>
        <taxon>Spiralia</taxon>
        <taxon>Lophotrochozoa</taxon>
        <taxon>Mollusca</taxon>
        <taxon>Bivalvia</taxon>
        <taxon>Autobranchia</taxon>
        <taxon>Pteriomorphia</taxon>
        <taxon>Arcoida</taxon>
        <taxon>Arcoidea</taxon>
        <taxon>Arcidae</taxon>
        <taxon>Tegillarca</taxon>
    </lineage>
</organism>
<dbReference type="PANTHER" id="PTHR15827:SF2">
    <property type="entry name" value="CYCLIN-DEPENDENT KINASE 2-INTERACTING PROTEIN"/>
    <property type="match status" value="1"/>
</dbReference>
<accession>A0ABQ9EWK6</accession>
<dbReference type="Proteomes" id="UP001217089">
    <property type="component" value="Unassembled WGS sequence"/>
</dbReference>
<sequence>MNLTGSARKLKDTTVDIHNLTQKWTKYNNEGSNIVSSVANVKLQNVEKTDDDTDQSQEFPKEKMSLELESLCTELTELIQKMEKLALKFEAIVNMCKGLNELESYQMKQENKEGSKVLFQTWTLEDV</sequence>
<feature type="non-terminal residue" evidence="2">
    <location>
        <position position="127"/>
    </location>
</feature>
<name>A0ABQ9EWK6_TEGGR</name>
<feature type="coiled-coil region" evidence="1">
    <location>
        <begin position="61"/>
        <end position="88"/>
    </location>
</feature>
<gene>
    <name evidence="2" type="ORF">KUTeg_013590</name>
</gene>
<dbReference type="PRINTS" id="PR02040">
    <property type="entry name" value="CDK2IP"/>
</dbReference>
<comment type="caution">
    <text evidence="2">The sequence shown here is derived from an EMBL/GenBank/DDBJ whole genome shotgun (WGS) entry which is preliminary data.</text>
</comment>
<evidence type="ECO:0008006" key="4">
    <source>
        <dbReference type="Google" id="ProtNLM"/>
    </source>
</evidence>